<dbReference type="AlphaFoldDB" id="A0A0L0VAQ3"/>
<dbReference type="Proteomes" id="UP000054564">
    <property type="component" value="Unassembled WGS sequence"/>
</dbReference>
<accession>A0A0L0VAQ3</accession>
<name>A0A0L0VAQ3_9BASI</name>
<sequence>MLVVVREASNSPPGTHDGCVLPRGDMTAVVSGSCRTTIRPQAGNSRNGSRLIYWLSTRDVTVRRRHVQGINVRTPGEKNSQKNAKVADAPDQIYEVTTKLANIRAQRDIGEARKTQKGTHPDHQIPML</sequence>
<proteinExistence type="predicted"/>
<organism evidence="2 3">
    <name type="scientific">Puccinia striiformis f. sp. tritici PST-78</name>
    <dbReference type="NCBI Taxonomy" id="1165861"/>
    <lineage>
        <taxon>Eukaryota</taxon>
        <taxon>Fungi</taxon>
        <taxon>Dikarya</taxon>
        <taxon>Basidiomycota</taxon>
        <taxon>Pucciniomycotina</taxon>
        <taxon>Pucciniomycetes</taxon>
        <taxon>Pucciniales</taxon>
        <taxon>Pucciniaceae</taxon>
        <taxon>Puccinia</taxon>
    </lineage>
</organism>
<comment type="caution">
    <text evidence="2">The sequence shown here is derived from an EMBL/GenBank/DDBJ whole genome shotgun (WGS) entry which is preliminary data.</text>
</comment>
<gene>
    <name evidence="2" type="ORF">PSTG_10341</name>
</gene>
<evidence type="ECO:0000256" key="1">
    <source>
        <dbReference type="SAM" id="MobiDB-lite"/>
    </source>
</evidence>
<feature type="region of interest" description="Disordered" evidence="1">
    <location>
        <begin position="105"/>
        <end position="128"/>
    </location>
</feature>
<reference evidence="3" key="1">
    <citation type="submission" date="2014-03" db="EMBL/GenBank/DDBJ databases">
        <title>The Genome Sequence of Puccinia striiformis f. sp. tritici PST-78.</title>
        <authorList>
            <consortium name="The Broad Institute Genome Sequencing Platform"/>
            <person name="Cuomo C."/>
            <person name="Hulbert S."/>
            <person name="Chen X."/>
            <person name="Walker B."/>
            <person name="Young S.K."/>
            <person name="Zeng Q."/>
            <person name="Gargeya S."/>
            <person name="Fitzgerald M."/>
            <person name="Haas B."/>
            <person name="Abouelleil A."/>
            <person name="Alvarado L."/>
            <person name="Arachchi H.M."/>
            <person name="Berlin A.M."/>
            <person name="Chapman S.B."/>
            <person name="Goldberg J."/>
            <person name="Griggs A."/>
            <person name="Gujja S."/>
            <person name="Hansen M."/>
            <person name="Howarth C."/>
            <person name="Imamovic A."/>
            <person name="Larimer J."/>
            <person name="McCowan C."/>
            <person name="Montmayeur A."/>
            <person name="Murphy C."/>
            <person name="Neiman D."/>
            <person name="Pearson M."/>
            <person name="Priest M."/>
            <person name="Roberts A."/>
            <person name="Saif S."/>
            <person name="Shea T."/>
            <person name="Sisk P."/>
            <person name="Sykes S."/>
            <person name="Wortman J."/>
            <person name="Nusbaum C."/>
            <person name="Birren B."/>
        </authorList>
    </citation>
    <scope>NUCLEOTIDE SEQUENCE [LARGE SCALE GENOMIC DNA]</scope>
    <source>
        <strain evidence="3">race PST-78</strain>
    </source>
</reference>
<evidence type="ECO:0000313" key="3">
    <source>
        <dbReference type="Proteomes" id="UP000054564"/>
    </source>
</evidence>
<keyword evidence="3" id="KW-1185">Reference proteome</keyword>
<evidence type="ECO:0000313" key="2">
    <source>
        <dbReference type="EMBL" id="KNE96375.1"/>
    </source>
</evidence>
<protein>
    <submittedName>
        <fullName evidence="2">Uncharacterized protein</fullName>
    </submittedName>
</protein>
<dbReference type="EMBL" id="AJIL01000083">
    <property type="protein sequence ID" value="KNE96375.1"/>
    <property type="molecule type" value="Genomic_DNA"/>
</dbReference>